<dbReference type="RefSeq" id="WP_019382715.1">
    <property type="nucleotide sequence ID" value="NZ_CP015506.1"/>
</dbReference>
<dbReference type="SUPFAM" id="SSF51338">
    <property type="entry name" value="Composite domain of metallo-dependent hydrolases"/>
    <property type="match status" value="1"/>
</dbReference>
<dbReference type="PANTHER" id="PTHR22642">
    <property type="entry name" value="IMIDAZOLONEPROPIONASE"/>
    <property type="match status" value="1"/>
</dbReference>
<gene>
    <name evidence="2" type="ORF">A361_16935</name>
</gene>
<feature type="domain" description="Amidohydrolase 3" evidence="1">
    <location>
        <begin position="52"/>
        <end position="89"/>
    </location>
</feature>
<evidence type="ECO:0000313" key="3">
    <source>
        <dbReference type="Proteomes" id="UP000077856"/>
    </source>
</evidence>
<evidence type="ECO:0000313" key="2">
    <source>
        <dbReference type="EMBL" id="AND40765.1"/>
    </source>
</evidence>
<dbReference type="Pfam" id="PF07969">
    <property type="entry name" value="Amidohydro_3"/>
    <property type="match status" value="1"/>
</dbReference>
<dbReference type="Gene3D" id="3.20.20.140">
    <property type="entry name" value="Metal-dependent hydrolases"/>
    <property type="match status" value="1"/>
</dbReference>
<accession>A0A169FSJ5</accession>
<reference evidence="2 3" key="1">
    <citation type="submission" date="2016-04" db="EMBL/GenBank/DDBJ databases">
        <title>Complete genome sequence of Bacillus oceanisediminis strain 2691.</title>
        <authorList>
            <person name="Jeong H."/>
            <person name="Kim H.J."/>
            <person name="Lee D.-W."/>
        </authorList>
    </citation>
    <scope>NUCLEOTIDE SEQUENCE [LARGE SCALE GENOMIC DNA]</scope>
    <source>
        <strain evidence="2 3">2691</strain>
    </source>
</reference>
<dbReference type="AlphaFoldDB" id="A0A169FSJ5"/>
<dbReference type="eggNOG" id="COG1574">
    <property type="taxonomic scope" value="Bacteria"/>
</dbReference>
<evidence type="ECO:0000259" key="1">
    <source>
        <dbReference type="Pfam" id="PF07969"/>
    </source>
</evidence>
<dbReference type="InterPro" id="IPR013108">
    <property type="entry name" value="Amidohydro_3"/>
</dbReference>
<proteinExistence type="predicted"/>
<organism evidence="2 3">
    <name type="scientific">Cytobacillus oceanisediminis 2691</name>
    <dbReference type="NCBI Taxonomy" id="1196031"/>
    <lineage>
        <taxon>Bacteria</taxon>
        <taxon>Bacillati</taxon>
        <taxon>Bacillota</taxon>
        <taxon>Bacilli</taxon>
        <taxon>Bacillales</taxon>
        <taxon>Bacillaceae</taxon>
        <taxon>Cytobacillus</taxon>
    </lineage>
</organism>
<protein>
    <recommendedName>
        <fullName evidence="1">Amidohydrolase 3 domain-containing protein</fullName>
    </recommendedName>
</protein>
<sequence>MSILIIKNANIITLDPHNTKAKSLLVRNGIIEKIWNKNEPHRTEVPDGPDIEILDLKGAALLPGFIDTHSHLLMYGQMLNYVDCRSPRNKISGDHHMYRCRCGP</sequence>
<dbReference type="Gene3D" id="2.30.40.10">
    <property type="entry name" value="Urease, subunit C, domain 1"/>
    <property type="match status" value="1"/>
</dbReference>
<dbReference type="Proteomes" id="UP000077856">
    <property type="component" value="Chromosome"/>
</dbReference>
<dbReference type="EMBL" id="CP015506">
    <property type="protein sequence ID" value="AND40765.1"/>
    <property type="molecule type" value="Genomic_DNA"/>
</dbReference>
<dbReference type="STRING" id="1196031.A361_16935"/>
<dbReference type="KEGG" id="bon:A361_16935"/>
<dbReference type="InterPro" id="IPR011059">
    <property type="entry name" value="Metal-dep_hydrolase_composite"/>
</dbReference>
<name>A0A169FSJ5_9BACI</name>
<dbReference type="GO" id="GO:0016810">
    <property type="term" value="F:hydrolase activity, acting on carbon-nitrogen (but not peptide) bonds"/>
    <property type="evidence" value="ECO:0007669"/>
    <property type="project" value="InterPro"/>
</dbReference>
<dbReference type="PANTHER" id="PTHR22642:SF2">
    <property type="entry name" value="PROTEIN LONG AFTER FAR-RED 3"/>
    <property type="match status" value="1"/>
</dbReference>